<dbReference type="RefSeq" id="WP_143520678.1">
    <property type="nucleotide sequence ID" value="NZ_OBKZ01000011.1"/>
</dbReference>
<evidence type="ECO:0000313" key="1">
    <source>
        <dbReference type="EMBL" id="SOB51034.1"/>
    </source>
</evidence>
<protein>
    <submittedName>
        <fullName evidence="1">Uncharacterized protein</fullName>
    </submittedName>
</protein>
<dbReference type="AlphaFoldDB" id="A0AAX2H4D6"/>
<organism evidence="1 2">
    <name type="scientific">Pseudomonas lundensis</name>
    <dbReference type="NCBI Taxonomy" id="86185"/>
    <lineage>
        <taxon>Bacteria</taxon>
        <taxon>Pseudomonadati</taxon>
        <taxon>Pseudomonadota</taxon>
        <taxon>Gammaproteobacteria</taxon>
        <taxon>Pseudomonadales</taxon>
        <taxon>Pseudomonadaceae</taxon>
        <taxon>Pseudomonas</taxon>
    </lineage>
</organism>
<name>A0AAX2H4D6_9PSED</name>
<reference evidence="1 2" key="1">
    <citation type="submission" date="2017-08" db="EMBL/GenBank/DDBJ databases">
        <authorList>
            <person name="Chaillou S."/>
        </authorList>
    </citation>
    <scope>NUCLEOTIDE SEQUENCE [LARGE SCALE GENOMIC DNA]</scope>
    <source>
        <strain evidence="1 2">MFPA15A1205</strain>
    </source>
</reference>
<dbReference type="EMBL" id="OBKZ01000011">
    <property type="protein sequence ID" value="SOB51034.1"/>
    <property type="molecule type" value="Genomic_DNA"/>
</dbReference>
<proteinExistence type="predicted"/>
<dbReference type="Proteomes" id="UP000219564">
    <property type="component" value="Unassembled WGS sequence"/>
</dbReference>
<sequence>MIISTQTESADHIKRKTQESILEAATRQNIYAVYHEQGLPHIHVKNLGFSEQEFEKKLERFKCEIRSTISVKEPIELFIH</sequence>
<comment type="caution">
    <text evidence="1">The sequence shown here is derived from an EMBL/GenBank/DDBJ whole genome shotgun (WGS) entry which is preliminary data.</text>
</comment>
<evidence type="ECO:0000313" key="2">
    <source>
        <dbReference type="Proteomes" id="UP000219564"/>
    </source>
</evidence>
<accession>A0AAX2H4D6</accession>
<gene>
    <name evidence="1" type="ORF">PLUA15_190061</name>
</gene>